<organism evidence="4 5">
    <name type="scientific">Lutispora saccharofermentans</name>
    <dbReference type="NCBI Taxonomy" id="3024236"/>
    <lineage>
        <taxon>Bacteria</taxon>
        <taxon>Bacillati</taxon>
        <taxon>Bacillota</taxon>
        <taxon>Clostridia</taxon>
        <taxon>Lutisporales</taxon>
        <taxon>Lutisporaceae</taxon>
        <taxon>Lutispora</taxon>
    </lineage>
</organism>
<feature type="signal peptide" evidence="3">
    <location>
        <begin position="1"/>
        <end position="19"/>
    </location>
</feature>
<reference evidence="4 5" key="1">
    <citation type="submission" date="2021-10" db="EMBL/GenBank/DDBJ databases">
        <title>Lutispora strain m25 sp. nov., a thermophilic, non-spore-forming bacterium isolated from a lab-scale methanogenic bioreactor digesting anaerobic sludge.</title>
        <authorList>
            <person name="El Houari A."/>
            <person name="Mcdonald J."/>
        </authorList>
    </citation>
    <scope>NUCLEOTIDE SEQUENCE [LARGE SCALE GENOMIC DNA]</scope>
    <source>
        <strain evidence="5">m25</strain>
    </source>
</reference>
<dbReference type="EMBL" id="JAJEKE010000005">
    <property type="protein sequence ID" value="MCQ1529484.1"/>
    <property type="molecule type" value="Genomic_DNA"/>
</dbReference>
<keyword evidence="1 3" id="KW-0732">Signal</keyword>
<protein>
    <submittedName>
        <fullName evidence="4">Uncharacterized protein</fullName>
    </submittedName>
</protein>
<dbReference type="Proteomes" id="UP001651880">
    <property type="component" value="Unassembled WGS sequence"/>
</dbReference>
<feature type="chain" id="PRO_5046467389" evidence="3">
    <location>
        <begin position="20"/>
        <end position="1698"/>
    </location>
</feature>
<dbReference type="Gene3D" id="2.60.40.1220">
    <property type="match status" value="6"/>
</dbReference>
<keyword evidence="2" id="KW-0175">Coiled coil</keyword>
<name>A0ABT1NDZ9_9FIRM</name>
<evidence type="ECO:0000313" key="4">
    <source>
        <dbReference type="EMBL" id="MCQ1529484.1"/>
    </source>
</evidence>
<dbReference type="InterPro" id="IPR014755">
    <property type="entry name" value="Cu-Rt/internalin_Ig-like"/>
</dbReference>
<gene>
    <name evidence="4" type="ORF">LJD61_07950</name>
</gene>
<keyword evidence="5" id="KW-1185">Reference proteome</keyword>
<evidence type="ECO:0000313" key="5">
    <source>
        <dbReference type="Proteomes" id="UP001651880"/>
    </source>
</evidence>
<feature type="coiled-coil region" evidence="2">
    <location>
        <begin position="1089"/>
        <end position="1449"/>
    </location>
</feature>
<comment type="caution">
    <text evidence="4">The sequence shown here is derived from an EMBL/GenBank/DDBJ whole genome shotgun (WGS) entry which is preliminary data.</text>
</comment>
<accession>A0ABT1NDZ9</accession>
<evidence type="ECO:0000256" key="1">
    <source>
        <dbReference type="ARBA" id="ARBA00022729"/>
    </source>
</evidence>
<sequence>MKKLLAFVLAFTIAFSVMGYAPGYAAWGVSPEASTLADIGMLEGDGHGVTWEYTQKQMNRFTAAISILKLRGLYEEALNYGGTANFADKNEVLWADGRAILAYLKANPDLGFIGDERGRFGPYNNINEQAYYKVLLETLGYKQEVTGVKGDFTWDSTLKFAESIGLKPSKEAKFTIDLLSKATVSALKAKTKAGKVYINVLVDAGKIRRSTAISAGLMKDIIDVEAKSAKAVGNTVIEVVFTKSIDRYDGENLDNYSVQGLSIKSADLIGADTVRLTTASMSAGKLYTLNVGNTKLKFTGVAKASGSPRIKNVKSEDVETVVIEFDKELDFASATDASNYSISGIDVVKAELEGKKVTLSTYGLVGRKQYTVKATNIKSIDGVVLRSDSRSFYTRLDTTAPSLRDVKAETNQRVVIKFSEAITRDSAEDVGNYLIKTGGTELGILEAQLVGDDEDTVELTTETQKASARYELSVENISDKTKAANVMKKAAKKTFYGMRVDTSAPQLSKGDLKALSRNYIQVVFSDSSRFNEATVLDANNYEITRNDRYKESIYVESVEKASHADGKYKVMLRVEDLEVNSSYTVTAFNIEDEFGNVMEKNNSGTLRVSRDDFAAATVKNYKVVGGNKIEIYFTKPLDEKSAEDIANYEINNDIGSPIGAEYEDEKVTLETASMTEGKIYKINIDGVVDATGNRLKLSFEFRAIAGENDQQGPELQYVYTVNKYVVAAVFDEPVSYTTGGSDATAMVLKAGDKTIKLYAKATTDDGRTIEFSNVEEGKTLSAYGAYTIVKEDSLKGIRDKSVNRNAFDRSYSWDYGMDIYGNDEDPEVPEILYITQRDGKTFELEMSKEVVVKNSKASTIGSPSATFDVKVEREDDKLVTFTISSTKYIDNNKDYKVDLSKVLTDKHGIKAQNTDNGYTMLYGEYKDEDKPYILTVTAIDRLTVEIEYNEAIGYEGRYTIKNADDYSKYKTITNSLKKIDKNKVILTLGQPLEGRYEYILIIDSQAKDLVGNISENIRGEEFYFTGTDLAPVKVPEMDDQIAADAVINKIAALPTDIKLADKEAVEDAAARYNELTSKQKQLVTNYSKLSESQTEISRLAEEQRKAEEAKRFEEEQNRIKEDKAKAAAVEKKINDLPVAEMLKLENKKAIEEAREAYKALTAGQQAYVTNYTKLENAEKRIAALEEEQKKTEEEQNKIKADKEKAAAVEKKINDLPAIDILKLENKNAVEEAREAYKTLTAEQQAYVTSYTKLVNAEARIAELEEEAKHLEEEEQRIKEDKAKAATVEEKINALPAIEILKLENKNAVEEAREAYKALTAEQQAYVVNYQKLVEAERRIAELEEEAKRLEEEANRIKEDKAKAATVEEKINALPESLVLENKKAVEEAREAYKALTAEQQAYVANYQKLVEAEAKIIELEEAKQQEEERRKAEEEAKKAAEAAAEYAVKAFEAAAGEEGIGVQSAALAIRVQELKNSLAVYLGPPAAPEKRSIVNMAMDAAKRTSDQAEAMIQSARALEAPAWEAVGNLEEGSLKSALNGRIAAAIAKIEKAAETSELLNGEILTVKDVLDVEDAKAWLTAEKFQFGPVYPATSNEPRILALKPHANGAIYKYIEVGNMVDGKFVKYDAKRDGSSSLLEIMKETGNVKVTRDIADADMILKVEVAKGSSVGMKLFKINIPTDPAKPVTIEAVQEATAK</sequence>
<proteinExistence type="predicted"/>
<evidence type="ECO:0000256" key="3">
    <source>
        <dbReference type="SAM" id="SignalP"/>
    </source>
</evidence>
<dbReference type="RefSeq" id="WP_255227000.1">
    <property type="nucleotide sequence ID" value="NZ_JAJEKE010000005.1"/>
</dbReference>
<evidence type="ECO:0000256" key="2">
    <source>
        <dbReference type="SAM" id="Coils"/>
    </source>
</evidence>